<sequence length="78" mass="8042">MRVPPQSPPVPRQGAPPGPPGGRLAPSAPPGQRPQFETCWGSGQHSNASITCNARSQMCCREADGFPYCGSAVFGCGS</sequence>
<accession>A0A518HE34</accession>
<proteinExistence type="predicted"/>
<keyword evidence="3" id="KW-1185">Reference proteome</keyword>
<gene>
    <name evidence="2" type="ORF">ElP_69470</name>
</gene>
<name>A0A518HE34_9BACT</name>
<reference evidence="2 3" key="1">
    <citation type="submission" date="2019-02" db="EMBL/GenBank/DDBJ databases">
        <title>Deep-cultivation of Planctomycetes and their phenomic and genomic characterization uncovers novel biology.</title>
        <authorList>
            <person name="Wiegand S."/>
            <person name="Jogler M."/>
            <person name="Boedeker C."/>
            <person name="Pinto D."/>
            <person name="Vollmers J."/>
            <person name="Rivas-Marin E."/>
            <person name="Kohn T."/>
            <person name="Peeters S.H."/>
            <person name="Heuer A."/>
            <person name="Rast P."/>
            <person name="Oberbeckmann S."/>
            <person name="Bunk B."/>
            <person name="Jeske O."/>
            <person name="Meyerdierks A."/>
            <person name="Storesund J.E."/>
            <person name="Kallscheuer N."/>
            <person name="Luecker S."/>
            <person name="Lage O.M."/>
            <person name="Pohl T."/>
            <person name="Merkel B.J."/>
            <person name="Hornburger P."/>
            <person name="Mueller R.-W."/>
            <person name="Bruemmer F."/>
            <person name="Labrenz M."/>
            <person name="Spormann A.M."/>
            <person name="Op den Camp H."/>
            <person name="Overmann J."/>
            <person name="Amann R."/>
            <person name="Jetten M.S.M."/>
            <person name="Mascher T."/>
            <person name="Medema M.H."/>
            <person name="Devos D.P."/>
            <person name="Kaster A.-K."/>
            <person name="Ovreas L."/>
            <person name="Rohde M."/>
            <person name="Galperin M.Y."/>
            <person name="Jogler C."/>
        </authorList>
    </citation>
    <scope>NUCLEOTIDE SEQUENCE [LARGE SCALE GENOMIC DNA]</scope>
    <source>
        <strain evidence="2 3">ElP</strain>
    </source>
</reference>
<dbReference type="RefSeq" id="WP_145277912.1">
    <property type="nucleotide sequence ID" value="NZ_CP036426.1"/>
</dbReference>
<dbReference type="EMBL" id="CP036426">
    <property type="protein sequence ID" value="QDV38986.1"/>
    <property type="molecule type" value="Genomic_DNA"/>
</dbReference>
<evidence type="ECO:0000256" key="1">
    <source>
        <dbReference type="SAM" id="MobiDB-lite"/>
    </source>
</evidence>
<protein>
    <submittedName>
        <fullName evidence="2">Uncharacterized protein</fullName>
    </submittedName>
</protein>
<dbReference type="KEGG" id="tpla:ElP_69470"/>
<dbReference type="AlphaFoldDB" id="A0A518HE34"/>
<feature type="compositionally biased region" description="Pro residues" evidence="1">
    <location>
        <begin position="1"/>
        <end position="20"/>
    </location>
</feature>
<dbReference type="Proteomes" id="UP000317835">
    <property type="component" value="Chromosome"/>
</dbReference>
<evidence type="ECO:0000313" key="3">
    <source>
        <dbReference type="Proteomes" id="UP000317835"/>
    </source>
</evidence>
<evidence type="ECO:0000313" key="2">
    <source>
        <dbReference type="EMBL" id="QDV38986.1"/>
    </source>
</evidence>
<feature type="region of interest" description="Disordered" evidence="1">
    <location>
        <begin position="1"/>
        <end position="45"/>
    </location>
</feature>
<organism evidence="2 3">
    <name type="scientific">Tautonia plasticadhaerens</name>
    <dbReference type="NCBI Taxonomy" id="2527974"/>
    <lineage>
        <taxon>Bacteria</taxon>
        <taxon>Pseudomonadati</taxon>
        <taxon>Planctomycetota</taxon>
        <taxon>Planctomycetia</taxon>
        <taxon>Isosphaerales</taxon>
        <taxon>Isosphaeraceae</taxon>
        <taxon>Tautonia</taxon>
    </lineage>
</organism>